<name>A0A1B1N9L0_9MICO</name>
<dbReference type="PRINTS" id="PR00455">
    <property type="entry name" value="HTHTETR"/>
</dbReference>
<dbReference type="STRING" id="1758689.SGUI_0695"/>
<dbReference type="GO" id="GO:0003700">
    <property type="term" value="F:DNA-binding transcription factor activity"/>
    <property type="evidence" value="ECO:0007669"/>
    <property type="project" value="TreeGrafter"/>
</dbReference>
<organism evidence="4 5">
    <name type="scientific">Serinicoccus hydrothermalis</name>
    <dbReference type="NCBI Taxonomy" id="1758689"/>
    <lineage>
        <taxon>Bacteria</taxon>
        <taxon>Bacillati</taxon>
        <taxon>Actinomycetota</taxon>
        <taxon>Actinomycetes</taxon>
        <taxon>Micrococcales</taxon>
        <taxon>Ornithinimicrobiaceae</taxon>
        <taxon>Serinicoccus</taxon>
    </lineage>
</organism>
<dbReference type="OrthoDB" id="3190535at2"/>
<dbReference type="InterPro" id="IPR023772">
    <property type="entry name" value="DNA-bd_HTH_TetR-type_CS"/>
</dbReference>
<keyword evidence="1 2" id="KW-0238">DNA-binding</keyword>
<protein>
    <submittedName>
        <fullName evidence="4">Transcriptional regulator, MerR family</fullName>
    </submittedName>
</protein>
<dbReference type="KEGG" id="serj:SGUI_0695"/>
<dbReference type="PANTHER" id="PTHR30055:SF237">
    <property type="entry name" value="TRANSCRIPTIONAL REPRESSOR MCE3R"/>
    <property type="match status" value="1"/>
</dbReference>
<dbReference type="PROSITE" id="PS50977">
    <property type="entry name" value="HTH_TETR_2"/>
    <property type="match status" value="1"/>
</dbReference>
<dbReference type="SUPFAM" id="SSF46689">
    <property type="entry name" value="Homeodomain-like"/>
    <property type="match status" value="1"/>
</dbReference>
<dbReference type="InterPro" id="IPR050109">
    <property type="entry name" value="HTH-type_TetR-like_transc_reg"/>
</dbReference>
<dbReference type="Gene3D" id="1.10.357.10">
    <property type="entry name" value="Tetracycline Repressor, domain 2"/>
    <property type="match status" value="1"/>
</dbReference>
<dbReference type="Pfam" id="PF17932">
    <property type="entry name" value="TetR_C_24"/>
    <property type="match status" value="1"/>
</dbReference>
<dbReference type="PANTHER" id="PTHR30055">
    <property type="entry name" value="HTH-TYPE TRANSCRIPTIONAL REGULATOR RUTR"/>
    <property type="match status" value="1"/>
</dbReference>
<evidence type="ECO:0000313" key="5">
    <source>
        <dbReference type="Proteomes" id="UP000092482"/>
    </source>
</evidence>
<dbReference type="RefSeq" id="WP_066636397.1">
    <property type="nucleotide sequence ID" value="NZ_CP014989.1"/>
</dbReference>
<evidence type="ECO:0000256" key="1">
    <source>
        <dbReference type="ARBA" id="ARBA00023125"/>
    </source>
</evidence>
<dbReference type="PROSITE" id="PS01081">
    <property type="entry name" value="HTH_TETR_1"/>
    <property type="match status" value="1"/>
</dbReference>
<dbReference type="InterPro" id="IPR036271">
    <property type="entry name" value="Tet_transcr_reg_TetR-rel_C_sf"/>
</dbReference>
<dbReference type="Proteomes" id="UP000092482">
    <property type="component" value="Chromosome"/>
</dbReference>
<gene>
    <name evidence="4" type="ORF">SGUI_0695</name>
</gene>
<evidence type="ECO:0000313" key="4">
    <source>
        <dbReference type="EMBL" id="ANS78091.1"/>
    </source>
</evidence>
<sequence>MTPGDWRTYEQDDLSGILEAALGCFVAQGYHGTSIREIATRAGLSVPGLYHHFPSKQAMLVAVMQHAMADLWWRSEAAAAGTGPGSWDQLAAQVECLVLFHCRRQDLAFIAWSEIRSLTPEHRSEHIARRDRQQRVLDRIVEQGVADGTLRAARPREASRAVTTLCTAVAQWYREDGPLTPEELAAEYVALAGAMLGHEVPVRHV</sequence>
<dbReference type="SUPFAM" id="SSF48498">
    <property type="entry name" value="Tetracyclin repressor-like, C-terminal domain"/>
    <property type="match status" value="1"/>
</dbReference>
<dbReference type="InterPro" id="IPR001647">
    <property type="entry name" value="HTH_TetR"/>
</dbReference>
<dbReference type="EMBL" id="CP014989">
    <property type="protein sequence ID" value="ANS78091.1"/>
    <property type="molecule type" value="Genomic_DNA"/>
</dbReference>
<feature type="domain" description="HTH tetR-type" evidence="3">
    <location>
        <begin position="11"/>
        <end position="71"/>
    </location>
</feature>
<keyword evidence="5" id="KW-1185">Reference proteome</keyword>
<dbReference type="Pfam" id="PF00440">
    <property type="entry name" value="TetR_N"/>
    <property type="match status" value="1"/>
</dbReference>
<dbReference type="InterPro" id="IPR009057">
    <property type="entry name" value="Homeodomain-like_sf"/>
</dbReference>
<dbReference type="AlphaFoldDB" id="A0A1B1N9L0"/>
<dbReference type="InterPro" id="IPR041490">
    <property type="entry name" value="KstR2_TetR_C"/>
</dbReference>
<feature type="DNA-binding region" description="H-T-H motif" evidence="2">
    <location>
        <begin position="34"/>
        <end position="53"/>
    </location>
</feature>
<evidence type="ECO:0000259" key="3">
    <source>
        <dbReference type="PROSITE" id="PS50977"/>
    </source>
</evidence>
<proteinExistence type="predicted"/>
<evidence type="ECO:0000256" key="2">
    <source>
        <dbReference type="PROSITE-ProRule" id="PRU00335"/>
    </source>
</evidence>
<reference evidence="4 5" key="1">
    <citation type="submission" date="2016-03" db="EMBL/GenBank/DDBJ databases">
        <title>Shallow-sea hydrothermal system.</title>
        <authorList>
            <person name="Tang K."/>
        </authorList>
    </citation>
    <scope>NUCLEOTIDE SEQUENCE [LARGE SCALE GENOMIC DNA]</scope>
    <source>
        <strain evidence="4 5">JLT9</strain>
    </source>
</reference>
<dbReference type="GO" id="GO:0000976">
    <property type="term" value="F:transcription cis-regulatory region binding"/>
    <property type="evidence" value="ECO:0007669"/>
    <property type="project" value="TreeGrafter"/>
</dbReference>
<accession>A0A1B1N9L0</accession>